<keyword evidence="1" id="KW-1133">Transmembrane helix</keyword>
<dbReference type="EMBL" id="WOTB01000006">
    <property type="protein sequence ID" value="NHN84372.1"/>
    <property type="molecule type" value="Genomic_DNA"/>
</dbReference>
<dbReference type="Proteomes" id="UP000635278">
    <property type="component" value="Unassembled WGS sequence"/>
</dbReference>
<accession>A0ABX0JNK8</accession>
<evidence type="ECO:0000256" key="1">
    <source>
        <dbReference type="SAM" id="Phobius"/>
    </source>
</evidence>
<feature type="transmembrane region" description="Helical" evidence="1">
    <location>
        <begin position="304"/>
        <end position="322"/>
    </location>
</feature>
<feature type="transmembrane region" description="Helical" evidence="1">
    <location>
        <begin position="334"/>
        <end position="352"/>
    </location>
</feature>
<sequence length="545" mass="59752">MKFPGKTAKAIPYAVFLIAGPVISVLFGQDRFSDLRNYHLYNAWAFLTHRDGRDIYPADIQTFFNPLGDILLYRAGMGPLADYPRFFAAVQGFSYSLLLLVLFSILRMLRGLPGGTELGNVGVVAALLIGATGTAILSQIGLSSGEMPVAVLVLLGLRVVLATAGLSGDCRGLCNRRFILGGLCVGLAAGIKPTAVVYVPAVLATVAVVAPRGGWRVRPVSACAAGCVAGFLMTYGWWAVHLWRLTGNPVFPMFNGIFHSVWTAPETFTDQRYKPRSVLQWIAYPFFWLSGRERMIAEPGFADARFALTMLACLLLVPRVWWLRRSAAEPGGRACAGVLAFTVTGYVVWLRLYSILRYMIPIEAMSGYLIVAALCDVFRVAGKSRSRLWRDAAVCVAVVFLMVTSRYPGFGHTDFSARTFDVGRERVAADSVVLLMGRNLSYLAPFFEPAATLRFVGMNNLLAASVDFWPGQAVHDLLRSGAPVYMVRSDDPAEDDHMALLKRFLPDFTVSDCREVSSALNGKKRRESAVRSYRLSLCRVIGKPA</sequence>
<dbReference type="RefSeq" id="WP_173582745.1">
    <property type="nucleotide sequence ID" value="NZ_WOTB01000006.1"/>
</dbReference>
<evidence type="ECO:0000313" key="3">
    <source>
        <dbReference type="Proteomes" id="UP000635278"/>
    </source>
</evidence>
<evidence type="ECO:0000313" key="2">
    <source>
        <dbReference type="EMBL" id="NHN84372.1"/>
    </source>
</evidence>
<reference evidence="2 3" key="1">
    <citation type="journal article" date="2020" name="Int. J. Syst. Evol. Microbiol.">
        <title>Novel acetic acid bacteria from cider fermentations: Acetobacter conturbans sp. nov. and Acetobacter fallax sp. nov.</title>
        <authorList>
            <person name="Sombolestani A.S."/>
            <person name="Cleenwerck I."/>
            <person name="Cnockaert M."/>
            <person name="Borremans W."/>
            <person name="Wieme A.D."/>
            <person name="De Vuyst L."/>
            <person name="Vandamme P."/>
        </authorList>
    </citation>
    <scope>NUCLEOTIDE SEQUENCE [LARGE SCALE GENOMIC DNA]</scope>
    <source>
        <strain evidence="2 3">LMG 30640</strain>
    </source>
</reference>
<feature type="transmembrane region" description="Helical" evidence="1">
    <location>
        <begin position="86"/>
        <end position="106"/>
    </location>
</feature>
<keyword evidence="1" id="KW-0812">Transmembrane</keyword>
<gene>
    <name evidence="2" type="ORF">GOB93_06890</name>
</gene>
<comment type="caution">
    <text evidence="2">The sequence shown here is derived from an EMBL/GenBank/DDBJ whole genome shotgun (WGS) entry which is preliminary data.</text>
</comment>
<feature type="transmembrane region" description="Helical" evidence="1">
    <location>
        <begin position="222"/>
        <end position="243"/>
    </location>
</feature>
<evidence type="ECO:0008006" key="4">
    <source>
        <dbReference type="Google" id="ProtNLM"/>
    </source>
</evidence>
<keyword evidence="1" id="KW-0472">Membrane</keyword>
<organism evidence="2 3">
    <name type="scientific">Acetobacter musti</name>
    <dbReference type="NCBI Taxonomy" id="864732"/>
    <lineage>
        <taxon>Bacteria</taxon>
        <taxon>Pseudomonadati</taxon>
        <taxon>Pseudomonadota</taxon>
        <taxon>Alphaproteobacteria</taxon>
        <taxon>Acetobacterales</taxon>
        <taxon>Acetobacteraceae</taxon>
        <taxon>Acetobacter</taxon>
    </lineage>
</organism>
<name>A0ABX0JNK8_9PROT</name>
<feature type="transmembrane region" description="Helical" evidence="1">
    <location>
        <begin position="358"/>
        <end position="381"/>
    </location>
</feature>
<feature type="transmembrane region" description="Helical" evidence="1">
    <location>
        <begin position="12"/>
        <end position="29"/>
    </location>
</feature>
<feature type="transmembrane region" description="Helical" evidence="1">
    <location>
        <begin position="147"/>
        <end position="166"/>
    </location>
</feature>
<feature type="transmembrane region" description="Helical" evidence="1">
    <location>
        <begin position="388"/>
        <end position="407"/>
    </location>
</feature>
<proteinExistence type="predicted"/>
<protein>
    <recommendedName>
        <fullName evidence="4">Glycosyltransferase RgtA/B/C/D-like domain-containing protein</fullName>
    </recommendedName>
</protein>
<feature type="transmembrane region" description="Helical" evidence="1">
    <location>
        <begin position="173"/>
        <end position="191"/>
    </location>
</feature>
<feature type="transmembrane region" description="Helical" evidence="1">
    <location>
        <begin position="118"/>
        <end position="141"/>
    </location>
</feature>
<keyword evidence="3" id="KW-1185">Reference proteome</keyword>